<evidence type="ECO:0000313" key="3">
    <source>
        <dbReference type="Proteomes" id="UP000001400"/>
    </source>
</evidence>
<dbReference type="Pfam" id="PF04313">
    <property type="entry name" value="HSDR_N"/>
    <property type="match status" value="1"/>
</dbReference>
<dbReference type="AlphaFoldDB" id="D3TCP1"/>
<dbReference type="Gene3D" id="3.90.1570.30">
    <property type="match status" value="1"/>
</dbReference>
<organism evidence="2 3">
    <name type="scientific">Aciduliprofundum boonei (strain DSM 19572 / T469)</name>
    <dbReference type="NCBI Taxonomy" id="439481"/>
    <lineage>
        <taxon>Archaea</taxon>
        <taxon>Methanobacteriati</taxon>
        <taxon>Thermoplasmatota</taxon>
        <taxon>DHVE2 group</taxon>
        <taxon>Candidatus Aciduliprofundum</taxon>
    </lineage>
</organism>
<dbReference type="GO" id="GO:0009035">
    <property type="term" value="F:type I site-specific deoxyribonuclease activity"/>
    <property type="evidence" value="ECO:0007669"/>
    <property type="project" value="UniProtKB-EC"/>
</dbReference>
<dbReference type="HOGENOM" id="CLU_065730_0_0_2"/>
<dbReference type="SUPFAM" id="SSF82808">
    <property type="entry name" value="Replication modulator SeqA, C-terminal DNA-binding domain"/>
    <property type="match status" value="1"/>
</dbReference>
<dbReference type="InterPro" id="IPR007409">
    <property type="entry name" value="Restrct_endonuc_type1_HsdR_N"/>
</dbReference>
<dbReference type="GO" id="GO:0009307">
    <property type="term" value="P:DNA restriction-modification system"/>
    <property type="evidence" value="ECO:0007669"/>
    <property type="project" value="UniProtKB-KW"/>
</dbReference>
<proteinExistence type="predicted"/>
<evidence type="ECO:0000313" key="2">
    <source>
        <dbReference type="EMBL" id="ADD08326.1"/>
    </source>
</evidence>
<accession>D3TCP1</accession>
<evidence type="ECO:0000259" key="1">
    <source>
        <dbReference type="Pfam" id="PF04313"/>
    </source>
</evidence>
<dbReference type="GO" id="GO:0003677">
    <property type="term" value="F:DNA binding"/>
    <property type="evidence" value="ECO:0007669"/>
    <property type="project" value="UniProtKB-KW"/>
</dbReference>
<reference evidence="2" key="1">
    <citation type="submission" date="2010-02" db="EMBL/GenBank/DDBJ databases">
        <title>Complete sequence of Aciduliprofundum boonei T469.</title>
        <authorList>
            <consortium name="US DOE Joint Genome Institute"/>
            <person name="Lucas S."/>
            <person name="Copeland A."/>
            <person name="Lapidus A."/>
            <person name="Cheng J.-F."/>
            <person name="Bruce D."/>
            <person name="Goodwin L."/>
            <person name="Pitluck S."/>
            <person name="Saunders E."/>
            <person name="Detter J.C."/>
            <person name="Han C."/>
            <person name="Tapia R."/>
            <person name="Land M."/>
            <person name="Hauser L."/>
            <person name="Kyrpides N."/>
            <person name="Mikhailova N."/>
            <person name="Flores G."/>
            <person name="Reysenbach A.-L."/>
            <person name="Woyke T."/>
        </authorList>
    </citation>
    <scope>NUCLEOTIDE SEQUENCE</scope>
    <source>
        <strain evidence="2">T469</strain>
    </source>
</reference>
<dbReference type="KEGG" id="abi:Aboo_0515"/>
<sequence length="360" mass="41884">MNEKLLMLIKELQSSRKLETYGEEATKQAVVLPILSALGWNPFNPEEVYPEYSVKGRRVDYALRHKGNNKVFIEVKKVNEDLEKHQEQLLDYSFREGVKLAILTNGISWWFYLPLREGSWEQRKFYTIEIYEQDTESIVENFEKFLSKDNVISGRAIEYAESVYKSKQKERLIADTLPKAWEKIITEPDEQLVELLADTTEKLCGYRPDSEAVERFLQNELKIISSRETHTPNIRSLPSQKKQNHQKIYKPTGYVGKSITAFALDGVRYPVKSWKDMLIKVCNLMHLKYPNDFDKVLTLVGRKRPYFSKNPNELRSPERIDDTQIYAETNLSANAIVGITKKVLALFGYSDNALKIETRK</sequence>
<gene>
    <name evidence="2" type="ordered locus">Aboo_0515</name>
</gene>
<dbReference type="Gene3D" id="1.20.1380.10">
    <property type="entry name" value="Replication modulator SeqA, C-terminal DNA-binding domain"/>
    <property type="match status" value="1"/>
</dbReference>
<dbReference type="GO" id="GO:0005524">
    <property type="term" value="F:ATP binding"/>
    <property type="evidence" value="ECO:0007669"/>
    <property type="project" value="UniProtKB-KW"/>
</dbReference>
<dbReference type="GeneID" id="8827460"/>
<keyword evidence="3" id="KW-1185">Reference proteome</keyword>
<dbReference type="InterPro" id="IPR036835">
    <property type="entry name" value="SeqA_DNA-bd_C_sf"/>
</dbReference>
<protein>
    <recommendedName>
        <fullName evidence="1">Restriction endonuclease type I HsdR N-terminal domain-containing protein</fullName>
    </recommendedName>
</protein>
<feature type="domain" description="Restriction endonuclease type I HsdR N-terminal" evidence="1">
    <location>
        <begin position="55"/>
        <end position="113"/>
    </location>
</feature>
<dbReference type="Proteomes" id="UP000001400">
    <property type="component" value="Chromosome"/>
</dbReference>
<dbReference type="RefSeq" id="WP_012997157.1">
    <property type="nucleotide sequence ID" value="NC_013926.1"/>
</dbReference>
<name>D3TCP1_ACIB4</name>
<dbReference type="EMBL" id="CP001941">
    <property type="protein sequence ID" value="ADD08326.1"/>
    <property type="molecule type" value="Genomic_DNA"/>
</dbReference>